<evidence type="ECO:0000256" key="1">
    <source>
        <dbReference type="ARBA" id="ARBA00022801"/>
    </source>
</evidence>
<evidence type="ECO:0000313" key="4">
    <source>
        <dbReference type="Proteomes" id="UP000249619"/>
    </source>
</evidence>
<dbReference type="InterPro" id="IPR050300">
    <property type="entry name" value="GDXG_lipolytic_enzyme"/>
</dbReference>
<organism evidence="3 4">
    <name type="scientific">Stemphylium lycopersici</name>
    <name type="common">Tomato gray leaf spot disease fungus</name>
    <name type="synonym">Thyrospora lycopersici</name>
    <dbReference type="NCBI Taxonomy" id="183478"/>
    <lineage>
        <taxon>Eukaryota</taxon>
        <taxon>Fungi</taxon>
        <taxon>Dikarya</taxon>
        <taxon>Ascomycota</taxon>
        <taxon>Pezizomycotina</taxon>
        <taxon>Dothideomycetes</taxon>
        <taxon>Pleosporomycetidae</taxon>
        <taxon>Pleosporales</taxon>
        <taxon>Pleosporineae</taxon>
        <taxon>Pleosporaceae</taxon>
        <taxon>Stemphylium</taxon>
    </lineage>
</organism>
<sequence length="334" mass="36379">MAFDTEFLEAIAPLLEAQGTLAVLPIHDVEGRRARFNALRRPLTKLSDDVSYQIVNIASTDGLQIPVHCLKRQQPEGSGSSVLSTAAAIHAHGGGLISMSPEISIERLANAVRDTGVQVFSVEYRLAPEHQYPAALDDFWACLMWLHSEAETLGIDPERIAVMGDSAGGGLAAAATLRARQLALSPPIAIQILGSPMLDDRTVADTEGFSLWNAADNLTGWTAYLGRVPGADNIPIFAAPGRMTDAKDLPPLYLDCGQLDIFAKENLSYVQKFVHAGVATEFHLYPGLPHGFDALLPTHRVSQQLDENRKRVLNNLQDRVPKGHNRIQWQGVQE</sequence>
<accession>A0A364N0H8</accession>
<dbReference type="Gene3D" id="3.40.50.1820">
    <property type="entry name" value="alpha/beta hydrolase"/>
    <property type="match status" value="1"/>
</dbReference>
<dbReference type="Proteomes" id="UP000249619">
    <property type="component" value="Unassembled WGS sequence"/>
</dbReference>
<proteinExistence type="predicted"/>
<dbReference type="STRING" id="183478.A0A364N0H8"/>
<dbReference type="AlphaFoldDB" id="A0A364N0H8"/>
<protein>
    <submittedName>
        <fullName evidence="3">Esterase lipase</fullName>
    </submittedName>
</protein>
<dbReference type="Pfam" id="PF07859">
    <property type="entry name" value="Abhydrolase_3"/>
    <property type="match status" value="1"/>
</dbReference>
<dbReference type="SUPFAM" id="SSF53474">
    <property type="entry name" value="alpha/beta-Hydrolases"/>
    <property type="match status" value="1"/>
</dbReference>
<dbReference type="InterPro" id="IPR029058">
    <property type="entry name" value="AB_hydrolase_fold"/>
</dbReference>
<keyword evidence="1" id="KW-0378">Hydrolase</keyword>
<dbReference type="EMBL" id="QGDH01000083">
    <property type="protein sequence ID" value="RAR08740.1"/>
    <property type="molecule type" value="Genomic_DNA"/>
</dbReference>
<dbReference type="InterPro" id="IPR013094">
    <property type="entry name" value="AB_hydrolase_3"/>
</dbReference>
<dbReference type="GO" id="GO:0016787">
    <property type="term" value="F:hydrolase activity"/>
    <property type="evidence" value="ECO:0007669"/>
    <property type="project" value="UniProtKB-KW"/>
</dbReference>
<evidence type="ECO:0000259" key="2">
    <source>
        <dbReference type="Pfam" id="PF07859"/>
    </source>
</evidence>
<dbReference type="PANTHER" id="PTHR48081:SF8">
    <property type="entry name" value="ALPHA_BETA HYDROLASE FOLD-3 DOMAIN-CONTAINING PROTEIN-RELATED"/>
    <property type="match status" value="1"/>
</dbReference>
<evidence type="ECO:0000313" key="3">
    <source>
        <dbReference type="EMBL" id="RAR08740.1"/>
    </source>
</evidence>
<gene>
    <name evidence="3" type="ORF">DDE83_005864</name>
</gene>
<feature type="domain" description="Alpha/beta hydrolase fold-3" evidence="2">
    <location>
        <begin position="89"/>
        <end position="292"/>
    </location>
</feature>
<keyword evidence="4" id="KW-1185">Reference proteome</keyword>
<name>A0A364N0H8_STELY</name>
<reference evidence="4" key="1">
    <citation type="submission" date="2018-05" db="EMBL/GenBank/DDBJ databases">
        <title>Draft genome sequence of Stemphylium lycopersici strain CIDEFI 213.</title>
        <authorList>
            <person name="Medina R."/>
            <person name="Franco M.E.E."/>
            <person name="Lucentini C.G."/>
            <person name="Saparrat M.C.N."/>
            <person name="Balatti P.A."/>
        </authorList>
    </citation>
    <scope>NUCLEOTIDE SEQUENCE [LARGE SCALE GENOMIC DNA]</scope>
    <source>
        <strain evidence="4">CIDEFI 213</strain>
    </source>
</reference>
<dbReference type="PANTHER" id="PTHR48081">
    <property type="entry name" value="AB HYDROLASE SUPERFAMILY PROTEIN C4A8.06C"/>
    <property type="match status" value="1"/>
</dbReference>
<comment type="caution">
    <text evidence="3">The sequence shown here is derived from an EMBL/GenBank/DDBJ whole genome shotgun (WGS) entry which is preliminary data.</text>
</comment>